<keyword evidence="3" id="KW-1185">Reference proteome</keyword>
<dbReference type="SUPFAM" id="SSF117074">
    <property type="entry name" value="Hypothetical protein PA1324"/>
    <property type="match status" value="1"/>
</dbReference>
<feature type="compositionally biased region" description="Low complexity" evidence="1">
    <location>
        <begin position="13"/>
        <end position="22"/>
    </location>
</feature>
<name>A0A6V8MGT3_9BACT</name>
<accession>A0A6V8MGT3</accession>
<dbReference type="EMBL" id="BLXX01000003">
    <property type="protein sequence ID" value="GFO59201.1"/>
    <property type="molecule type" value="Genomic_DNA"/>
</dbReference>
<sequence length="305" mass="30163">MAGCGGSGGTTGSTGAPAGSSPAAVSGKVADGYLVNATVFMDKNGNYQPDAGEPTATTDPNGNYILTVDPADVGQYPIVAMAVQGVTIDKDTNQTVANSYILSMPAGAVSGTVSSNFISPMSTEIHELMATGKYSMQQAMDLMSAQLGLPAGTNMLADYMANSGSATGQTMHTAAQNMANLMGSQMGQVMMTSGSGTSVDVNRYRGMMGAIFSNLSSVKGTGAGSQTAMTTLMGSMTSTLGSMPVGAPFRNMSASFRGMMGGSTSGGTMMGSGTGGTTGSTSGGTMMGSGTGTTGTASGMGGQMK</sequence>
<keyword evidence="2" id="KW-0449">Lipoprotein</keyword>
<gene>
    <name evidence="2" type="ORF">GMST_15260</name>
</gene>
<evidence type="ECO:0000256" key="1">
    <source>
        <dbReference type="SAM" id="MobiDB-lite"/>
    </source>
</evidence>
<dbReference type="Proteomes" id="UP000556026">
    <property type="component" value="Unassembled WGS sequence"/>
</dbReference>
<dbReference type="AlphaFoldDB" id="A0A6V8MGT3"/>
<feature type="region of interest" description="Disordered" evidence="1">
    <location>
        <begin position="265"/>
        <end position="305"/>
    </location>
</feature>
<evidence type="ECO:0000313" key="2">
    <source>
        <dbReference type="EMBL" id="GFO59201.1"/>
    </source>
</evidence>
<protein>
    <submittedName>
        <fullName evidence="2">Lipoprotein</fullName>
    </submittedName>
</protein>
<proteinExistence type="predicted"/>
<reference evidence="3" key="1">
    <citation type="submission" date="2020-06" db="EMBL/GenBank/DDBJ databases">
        <title>Draft genomic sequence of Geomonas sp. Red330.</title>
        <authorList>
            <person name="Itoh H."/>
            <person name="Zhenxing X."/>
            <person name="Ushijima N."/>
            <person name="Masuda Y."/>
            <person name="Shiratori Y."/>
            <person name="Senoo K."/>
        </authorList>
    </citation>
    <scope>NUCLEOTIDE SEQUENCE [LARGE SCALE GENOMIC DNA]</scope>
    <source>
        <strain evidence="3">Red330</strain>
    </source>
</reference>
<evidence type="ECO:0000313" key="3">
    <source>
        <dbReference type="Proteomes" id="UP000556026"/>
    </source>
</evidence>
<comment type="caution">
    <text evidence="2">The sequence shown here is derived from an EMBL/GenBank/DDBJ whole genome shotgun (WGS) entry which is preliminary data.</text>
</comment>
<feature type="region of interest" description="Disordered" evidence="1">
    <location>
        <begin position="1"/>
        <end position="22"/>
    </location>
</feature>
<organism evidence="2 3">
    <name type="scientific">Geomonas silvestris</name>
    <dbReference type="NCBI Taxonomy" id="2740184"/>
    <lineage>
        <taxon>Bacteria</taxon>
        <taxon>Pseudomonadati</taxon>
        <taxon>Thermodesulfobacteriota</taxon>
        <taxon>Desulfuromonadia</taxon>
        <taxon>Geobacterales</taxon>
        <taxon>Geobacteraceae</taxon>
        <taxon>Geomonas</taxon>
    </lineage>
</organism>
<feature type="compositionally biased region" description="Gly residues" evidence="1">
    <location>
        <begin position="1"/>
        <end position="12"/>
    </location>
</feature>